<sequence length="84" mass="8889">MTIFLLLATSALSIATAPFAGEARPAATPSSQSIEAGTRAPTAQRVTRYCVVNQVTGSRIPRRTCKTRADWLADEGVDPLAKAD</sequence>
<comment type="caution">
    <text evidence="3">The sequence shown here is derived from an EMBL/GenBank/DDBJ whole genome shotgun (WGS) entry which is preliminary data.</text>
</comment>
<organism evidence="3 4">
    <name type="scientific">Sphingomonas glacialis</name>
    <dbReference type="NCBI Taxonomy" id="658225"/>
    <lineage>
        <taxon>Bacteria</taxon>
        <taxon>Pseudomonadati</taxon>
        <taxon>Pseudomonadota</taxon>
        <taxon>Alphaproteobacteria</taxon>
        <taxon>Sphingomonadales</taxon>
        <taxon>Sphingomonadaceae</taxon>
        <taxon>Sphingomonas</taxon>
    </lineage>
</organism>
<reference evidence="4" key="1">
    <citation type="journal article" date="2019" name="Int. J. Syst. Evol. Microbiol.">
        <title>The Global Catalogue of Microorganisms (GCM) 10K type strain sequencing project: providing services to taxonomists for standard genome sequencing and annotation.</title>
        <authorList>
            <consortium name="The Broad Institute Genomics Platform"/>
            <consortium name="The Broad Institute Genome Sequencing Center for Infectious Disease"/>
            <person name="Wu L."/>
            <person name="Ma J."/>
        </authorList>
    </citation>
    <scope>NUCLEOTIDE SEQUENCE [LARGE SCALE GENOMIC DNA]</scope>
    <source>
        <strain evidence="4">CGMCC 1.8957</strain>
    </source>
</reference>
<proteinExistence type="predicted"/>
<gene>
    <name evidence="3" type="ORF">GCM10008023_12180</name>
</gene>
<dbReference type="RefSeq" id="WP_133189954.1">
    <property type="nucleotide sequence ID" value="NZ_BNAQ01000001.1"/>
</dbReference>
<keyword evidence="4" id="KW-1185">Reference proteome</keyword>
<feature type="signal peptide" evidence="2">
    <location>
        <begin position="1"/>
        <end position="20"/>
    </location>
</feature>
<evidence type="ECO:0000313" key="4">
    <source>
        <dbReference type="Proteomes" id="UP000652430"/>
    </source>
</evidence>
<feature type="chain" id="PRO_5047047069" evidence="2">
    <location>
        <begin position="21"/>
        <end position="84"/>
    </location>
</feature>
<protein>
    <submittedName>
        <fullName evidence="3">Uncharacterized protein</fullName>
    </submittedName>
</protein>
<dbReference type="Proteomes" id="UP000652430">
    <property type="component" value="Unassembled WGS sequence"/>
</dbReference>
<name>A0ABQ3LDR6_9SPHN</name>
<keyword evidence="2" id="KW-0732">Signal</keyword>
<dbReference type="EMBL" id="BNAQ01000001">
    <property type="protein sequence ID" value="GHH12251.1"/>
    <property type="molecule type" value="Genomic_DNA"/>
</dbReference>
<feature type="region of interest" description="Disordered" evidence="1">
    <location>
        <begin position="22"/>
        <end position="41"/>
    </location>
</feature>
<evidence type="ECO:0000313" key="3">
    <source>
        <dbReference type="EMBL" id="GHH12251.1"/>
    </source>
</evidence>
<evidence type="ECO:0000256" key="1">
    <source>
        <dbReference type="SAM" id="MobiDB-lite"/>
    </source>
</evidence>
<accession>A0ABQ3LDR6</accession>
<evidence type="ECO:0000256" key="2">
    <source>
        <dbReference type="SAM" id="SignalP"/>
    </source>
</evidence>